<dbReference type="NCBIfam" id="TIGR02870">
    <property type="entry name" value="spore_II_D"/>
    <property type="match status" value="1"/>
</dbReference>
<evidence type="ECO:0000259" key="2">
    <source>
        <dbReference type="Pfam" id="PF08486"/>
    </source>
</evidence>
<dbReference type="EMBL" id="JANCLT010000002">
    <property type="protein sequence ID" value="MCP8967886.1"/>
    <property type="molecule type" value="Genomic_DNA"/>
</dbReference>
<dbReference type="RefSeq" id="WP_254757795.1">
    <property type="nucleotide sequence ID" value="NZ_JANCLT010000002.1"/>
</dbReference>
<feature type="transmembrane region" description="Helical" evidence="1">
    <location>
        <begin position="7"/>
        <end position="29"/>
    </location>
</feature>
<gene>
    <name evidence="3" type="primary">spoIID</name>
    <name evidence="3" type="ORF">NK662_04950</name>
</gene>
<dbReference type="PANTHER" id="PTHR30032">
    <property type="entry name" value="N-ACETYLMURAMOYL-L-ALANINE AMIDASE-RELATED"/>
    <property type="match status" value="1"/>
</dbReference>
<feature type="domain" description="Sporulation stage II protein D amidase enhancer LytB N-terminal" evidence="2">
    <location>
        <begin position="66"/>
        <end position="168"/>
    </location>
</feature>
<evidence type="ECO:0000313" key="3">
    <source>
        <dbReference type="EMBL" id="MCP8967886.1"/>
    </source>
</evidence>
<protein>
    <submittedName>
        <fullName evidence="3">Stage II sporulation protein D</fullName>
    </submittedName>
</protein>
<comment type="caution">
    <text evidence="3">The sequence shown here is derived from an EMBL/GenBank/DDBJ whole genome shotgun (WGS) entry which is preliminary data.</text>
</comment>
<accession>A0AA42BP00</accession>
<evidence type="ECO:0000256" key="1">
    <source>
        <dbReference type="SAM" id="Phobius"/>
    </source>
</evidence>
<dbReference type="Pfam" id="PF08486">
    <property type="entry name" value="SpoIID"/>
    <property type="match status" value="1"/>
</dbReference>
<reference evidence="3" key="1">
    <citation type="submission" date="2022-07" db="EMBL/GenBank/DDBJ databases">
        <authorList>
            <person name="Li W.-J."/>
            <person name="Deng Q.-Q."/>
        </authorList>
    </citation>
    <scope>NUCLEOTIDE SEQUENCE</scope>
    <source>
        <strain evidence="3">SYSU M60031</strain>
    </source>
</reference>
<keyword evidence="1" id="KW-1133">Transmembrane helix</keyword>
<organism evidence="3 4">
    <name type="scientific">Ectobacillus ponti</name>
    <dbReference type="NCBI Taxonomy" id="2961894"/>
    <lineage>
        <taxon>Bacteria</taxon>
        <taxon>Bacillati</taxon>
        <taxon>Bacillota</taxon>
        <taxon>Bacilli</taxon>
        <taxon>Bacillales</taxon>
        <taxon>Bacillaceae</taxon>
        <taxon>Ectobacillus</taxon>
    </lineage>
</organism>
<name>A0AA42BP00_9BACI</name>
<dbReference type="InterPro" id="IPR013486">
    <property type="entry name" value="SpoIID/LytB"/>
</dbReference>
<dbReference type="GO" id="GO:0030435">
    <property type="term" value="P:sporulation resulting in formation of a cellular spore"/>
    <property type="evidence" value="ECO:0007669"/>
    <property type="project" value="InterPro"/>
</dbReference>
<proteinExistence type="predicted"/>
<dbReference type="GO" id="GO:0030288">
    <property type="term" value="C:outer membrane-bounded periplasmic space"/>
    <property type="evidence" value="ECO:0007669"/>
    <property type="project" value="TreeGrafter"/>
</dbReference>
<dbReference type="AlphaFoldDB" id="A0AA42BP00"/>
<keyword evidence="4" id="KW-1185">Reference proteome</keyword>
<dbReference type="NCBIfam" id="TIGR02669">
    <property type="entry name" value="SpoIID_LytB"/>
    <property type="match status" value="1"/>
</dbReference>
<evidence type="ECO:0000313" key="4">
    <source>
        <dbReference type="Proteomes" id="UP001156102"/>
    </source>
</evidence>
<keyword evidence="1" id="KW-0812">Transmembrane</keyword>
<dbReference type="Proteomes" id="UP001156102">
    <property type="component" value="Unassembled WGS sequence"/>
</dbReference>
<keyword evidence="1" id="KW-0472">Membrane</keyword>
<sequence length="335" mass="36958">MKKNKPIFLLITFLIALVIIVPSLLVLPFHAKTKERAAPPAAAPGAAASAAPAAVQSNIAVAVLRTKQNKVETVPLEQYVAGVISAEMPANFELEALKAQALTARTYVLRKMLGSPLSANKANVTDTVADQVYRSTEELKEAWGKDYDWKMKRIQEAVQGTAGQVLSYHGDLITAFFFSMSNGQTENSEDYWGSPYPYLRSVASPWDKDVPKFEMEKEFSVSQFQKLLGVQTIGKVTEKTSAGRVKTVDFGGKKLSGREVREKLDLRSADFTWKQSGDKVIVTTRGYGHGVGMSQYGANGMAKEGKNYQDIVKHYYQGIEITSVSQYEQKLTAKR</sequence>
<dbReference type="InterPro" id="IPR051922">
    <property type="entry name" value="Bact_Sporulation_Assoc"/>
</dbReference>
<dbReference type="PANTHER" id="PTHR30032:SF4">
    <property type="entry name" value="AMIDASE ENHANCER"/>
    <property type="match status" value="1"/>
</dbReference>
<dbReference type="InterPro" id="IPR014225">
    <property type="entry name" value="Spore_II_D_firmicutes"/>
</dbReference>
<dbReference type="InterPro" id="IPR013693">
    <property type="entry name" value="SpoIID/LytB_N"/>
</dbReference>